<dbReference type="EMBL" id="VXIV02000394">
    <property type="protein sequence ID" value="KAF6038586.1"/>
    <property type="molecule type" value="Genomic_DNA"/>
</dbReference>
<evidence type="ECO:0000256" key="1">
    <source>
        <dbReference type="ARBA" id="ARBA00022737"/>
    </source>
</evidence>
<dbReference type="InterPro" id="IPR035979">
    <property type="entry name" value="RBD_domain_sf"/>
</dbReference>
<comment type="caution">
    <text evidence="5">The sequence shown here is derived from an EMBL/GenBank/DDBJ whole genome shotgun (WGS) entry which is preliminary data.</text>
</comment>
<dbReference type="SMART" id="SM00360">
    <property type="entry name" value="RRM"/>
    <property type="match status" value="1"/>
</dbReference>
<name>A0A7J7KLM2_BUGNE</name>
<protein>
    <submittedName>
        <fullName evidence="5">RBM19</fullName>
    </submittedName>
</protein>
<sequence>MASRLIVKNLPKKISQEKVKDLFSDYGNVTDCSLKYSKDGVFRRFAFIGFSSEESAQSALEALHDTYVNTSKINEFLDIHKASTSATSWRNDDESVNRQQLAFEGDSDDSSDEEAPPDVNTKVTRMVLCWMLTILINPPKTQHSLIWSI</sequence>
<dbReference type="PROSITE" id="PS50102">
    <property type="entry name" value="RRM"/>
    <property type="match status" value="1"/>
</dbReference>
<proteinExistence type="predicted"/>
<feature type="domain" description="RRM" evidence="4">
    <location>
        <begin position="3"/>
        <end position="84"/>
    </location>
</feature>
<dbReference type="PANTHER" id="PTHR24012">
    <property type="entry name" value="RNA BINDING PROTEIN"/>
    <property type="match status" value="1"/>
</dbReference>
<keyword evidence="2 3" id="KW-0694">RNA-binding</keyword>
<dbReference type="InterPro" id="IPR000504">
    <property type="entry name" value="RRM_dom"/>
</dbReference>
<dbReference type="Gene3D" id="3.30.70.330">
    <property type="match status" value="1"/>
</dbReference>
<evidence type="ECO:0000256" key="2">
    <source>
        <dbReference type="ARBA" id="ARBA00022884"/>
    </source>
</evidence>
<gene>
    <name evidence="5" type="ORF">EB796_003117</name>
</gene>
<accession>A0A7J7KLM2</accession>
<keyword evidence="6" id="KW-1185">Reference proteome</keyword>
<reference evidence="5" key="1">
    <citation type="submission" date="2020-06" db="EMBL/GenBank/DDBJ databases">
        <title>Draft genome of Bugula neritina, a colonial animal packing powerful symbionts and potential medicines.</title>
        <authorList>
            <person name="Rayko M."/>
        </authorList>
    </citation>
    <scope>NUCLEOTIDE SEQUENCE [LARGE SCALE GENOMIC DNA]</scope>
    <source>
        <strain evidence="5">Kwan_BN1</strain>
    </source>
</reference>
<evidence type="ECO:0000313" key="6">
    <source>
        <dbReference type="Proteomes" id="UP000593567"/>
    </source>
</evidence>
<evidence type="ECO:0000313" key="5">
    <source>
        <dbReference type="EMBL" id="KAF6038586.1"/>
    </source>
</evidence>
<organism evidence="5 6">
    <name type="scientific">Bugula neritina</name>
    <name type="common">Brown bryozoan</name>
    <name type="synonym">Sertularia neritina</name>
    <dbReference type="NCBI Taxonomy" id="10212"/>
    <lineage>
        <taxon>Eukaryota</taxon>
        <taxon>Metazoa</taxon>
        <taxon>Spiralia</taxon>
        <taxon>Lophotrochozoa</taxon>
        <taxon>Bryozoa</taxon>
        <taxon>Gymnolaemata</taxon>
        <taxon>Cheilostomatida</taxon>
        <taxon>Flustrina</taxon>
        <taxon>Buguloidea</taxon>
        <taxon>Bugulidae</taxon>
        <taxon>Bugula</taxon>
    </lineage>
</organism>
<dbReference type="GO" id="GO:0003723">
    <property type="term" value="F:RNA binding"/>
    <property type="evidence" value="ECO:0007669"/>
    <property type="project" value="UniProtKB-UniRule"/>
</dbReference>
<evidence type="ECO:0000256" key="3">
    <source>
        <dbReference type="PROSITE-ProRule" id="PRU00176"/>
    </source>
</evidence>
<dbReference type="SUPFAM" id="SSF54928">
    <property type="entry name" value="RNA-binding domain, RBD"/>
    <property type="match status" value="1"/>
</dbReference>
<dbReference type="InterPro" id="IPR012677">
    <property type="entry name" value="Nucleotide-bd_a/b_plait_sf"/>
</dbReference>
<dbReference type="AlphaFoldDB" id="A0A7J7KLM2"/>
<keyword evidence="1" id="KW-0677">Repeat</keyword>
<dbReference type="Proteomes" id="UP000593567">
    <property type="component" value="Unassembled WGS sequence"/>
</dbReference>
<dbReference type="OrthoDB" id="439639at2759"/>
<evidence type="ECO:0000259" key="4">
    <source>
        <dbReference type="PROSITE" id="PS50102"/>
    </source>
</evidence>
<dbReference type="Pfam" id="PF00076">
    <property type="entry name" value="RRM_1"/>
    <property type="match status" value="1"/>
</dbReference>